<dbReference type="AlphaFoldDB" id="A0A1H7YAI2"/>
<keyword evidence="2" id="KW-1185">Reference proteome</keyword>
<protein>
    <submittedName>
        <fullName evidence="1">Uncharacterized protein</fullName>
    </submittedName>
</protein>
<evidence type="ECO:0000313" key="2">
    <source>
        <dbReference type="Proteomes" id="UP000182719"/>
    </source>
</evidence>
<gene>
    <name evidence="1" type="ORF">SAMN05444354_116165</name>
</gene>
<organism evidence="1 2">
    <name type="scientific">Stigmatella aurantiaca</name>
    <dbReference type="NCBI Taxonomy" id="41"/>
    <lineage>
        <taxon>Bacteria</taxon>
        <taxon>Pseudomonadati</taxon>
        <taxon>Myxococcota</taxon>
        <taxon>Myxococcia</taxon>
        <taxon>Myxococcales</taxon>
        <taxon>Cystobacterineae</taxon>
        <taxon>Archangiaceae</taxon>
        <taxon>Stigmatella</taxon>
    </lineage>
</organism>
<name>A0A1H7YAI2_STIAU</name>
<proteinExistence type="predicted"/>
<reference evidence="2" key="1">
    <citation type="submission" date="2016-10" db="EMBL/GenBank/DDBJ databases">
        <authorList>
            <person name="Varghese N."/>
            <person name="Submissions S."/>
        </authorList>
    </citation>
    <scope>NUCLEOTIDE SEQUENCE [LARGE SCALE GENOMIC DNA]</scope>
    <source>
        <strain evidence="2">DSM 17044</strain>
    </source>
</reference>
<sequence>MARGVTAGQGRFIGDDDYRSGFDEDLETTLDLDTWSIGLDIEKLIDGIHAQVSSSATAEEAIQATVRTGILRNLKEHTKLDVAGVYPASEKRLRTVFEALLFPGRVEAVTSIVASHDSLPLGITQLGVAVVGYGGTSGTFSQRLFRKKLATGDEDPVRSAMECMSERHERSGMGRRDNLSMLARRGLRDYAERAILLDKAQAEWRVGQGNPCTRELLSGSGYPRLLKASLKMLRKLIGEHKKFVFVPHAMEERGYLTLGHALLAGEYAIIRTLESDSAYFVERWSYPSEEIRSEVLDFVRNYCRDILIGLFRSSANAPPCLFFAHREYVHVAAHIVMADSLIHPRRGFPMLLDVADSSCRGVFGTDTFQGLVQDAYTRAGGKYQYLNERHGRQRER</sequence>
<evidence type="ECO:0000313" key="1">
    <source>
        <dbReference type="EMBL" id="SEM42965.1"/>
    </source>
</evidence>
<dbReference type="RefSeq" id="WP_075009334.1">
    <property type="nucleotide sequence ID" value="NZ_FOAP01000016.1"/>
</dbReference>
<dbReference type="OrthoDB" id="263950at2"/>
<dbReference type="EMBL" id="FOAP01000016">
    <property type="protein sequence ID" value="SEM42965.1"/>
    <property type="molecule type" value="Genomic_DNA"/>
</dbReference>
<dbReference type="Proteomes" id="UP000182719">
    <property type="component" value="Unassembled WGS sequence"/>
</dbReference>
<accession>A0A1H7YAI2</accession>